<dbReference type="SUPFAM" id="SSF56436">
    <property type="entry name" value="C-type lectin-like"/>
    <property type="match status" value="1"/>
</dbReference>
<dbReference type="CDD" id="cd00037">
    <property type="entry name" value="CLECT"/>
    <property type="match status" value="1"/>
</dbReference>
<keyword evidence="3" id="KW-1185">Reference proteome</keyword>
<comment type="caution">
    <text evidence="2">The sequence shown here is derived from an EMBL/GenBank/DDBJ whole genome shotgun (WGS) entry which is preliminary data.</text>
</comment>
<proteinExistence type="predicted"/>
<reference evidence="2" key="1">
    <citation type="journal article" date="2023" name="G3 (Bethesda)">
        <title>A reference genome for the long-term kleptoplast-retaining sea slug Elysia crispata morphotype clarki.</title>
        <authorList>
            <person name="Eastman K.E."/>
            <person name="Pendleton A.L."/>
            <person name="Shaikh M.A."/>
            <person name="Suttiyut T."/>
            <person name="Ogas R."/>
            <person name="Tomko P."/>
            <person name="Gavelis G."/>
            <person name="Widhalm J.R."/>
            <person name="Wisecaver J.H."/>
        </authorList>
    </citation>
    <scope>NUCLEOTIDE SEQUENCE</scope>
    <source>
        <strain evidence="2">ECLA1</strain>
    </source>
</reference>
<dbReference type="InterPro" id="IPR001304">
    <property type="entry name" value="C-type_lectin-like"/>
</dbReference>
<dbReference type="PROSITE" id="PS50041">
    <property type="entry name" value="C_TYPE_LECTIN_2"/>
    <property type="match status" value="1"/>
</dbReference>
<dbReference type="InterPro" id="IPR016187">
    <property type="entry name" value="CTDL_fold"/>
</dbReference>
<dbReference type="Pfam" id="PF00059">
    <property type="entry name" value="Lectin_C"/>
    <property type="match status" value="1"/>
</dbReference>
<gene>
    <name evidence="2" type="ORF">RRG08_002130</name>
</gene>
<name>A0AAE0YT52_9GAST</name>
<accession>A0AAE0YT52</accession>
<dbReference type="InterPro" id="IPR016186">
    <property type="entry name" value="C-type_lectin-like/link_sf"/>
</dbReference>
<evidence type="ECO:0000313" key="2">
    <source>
        <dbReference type="EMBL" id="KAK3756814.1"/>
    </source>
</evidence>
<organism evidence="2 3">
    <name type="scientific">Elysia crispata</name>
    <name type="common">lettuce slug</name>
    <dbReference type="NCBI Taxonomy" id="231223"/>
    <lineage>
        <taxon>Eukaryota</taxon>
        <taxon>Metazoa</taxon>
        <taxon>Spiralia</taxon>
        <taxon>Lophotrochozoa</taxon>
        <taxon>Mollusca</taxon>
        <taxon>Gastropoda</taxon>
        <taxon>Heterobranchia</taxon>
        <taxon>Euthyneura</taxon>
        <taxon>Panpulmonata</taxon>
        <taxon>Sacoglossa</taxon>
        <taxon>Placobranchoidea</taxon>
        <taxon>Plakobranchidae</taxon>
        <taxon>Elysia</taxon>
    </lineage>
</organism>
<evidence type="ECO:0000313" key="3">
    <source>
        <dbReference type="Proteomes" id="UP001283361"/>
    </source>
</evidence>
<dbReference type="Proteomes" id="UP001283361">
    <property type="component" value="Unassembled WGS sequence"/>
</dbReference>
<feature type="domain" description="C-type lectin" evidence="1">
    <location>
        <begin position="24"/>
        <end position="94"/>
    </location>
</feature>
<dbReference type="AlphaFoldDB" id="A0AAE0YT52"/>
<protein>
    <recommendedName>
        <fullName evidence="1">C-type lectin domain-containing protein</fullName>
    </recommendedName>
</protein>
<sequence>MTYFKKIKKKRRNVKGQQVYWDLKTWVDARHKCQTLGGDLLINFDKKKEDVIFEYINIGVFWIGLNDRGNEGSFIWLDDPQKVRPSTRNYYPEH</sequence>
<dbReference type="EMBL" id="JAWDGP010005467">
    <property type="protein sequence ID" value="KAK3756814.1"/>
    <property type="molecule type" value="Genomic_DNA"/>
</dbReference>
<evidence type="ECO:0000259" key="1">
    <source>
        <dbReference type="PROSITE" id="PS50041"/>
    </source>
</evidence>
<dbReference type="Gene3D" id="3.10.100.10">
    <property type="entry name" value="Mannose-Binding Protein A, subunit A"/>
    <property type="match status" value="1"/>
</dbReference>